<dbReference type="AlphaFoldDB" id="A0AAP0D2N5"/>
<dbReference type="InterPro" id="IPR046956">
    <property type="entry name" value="RLP23-like"/>
</dbReference>
<sequence length="162" mass="19020">MHSKEHWKHDITIFSRLLRKRVERVDPSKHHYLDMSNNNLSGRIPTGSQLQTLEPSIYVGNTDLCGAPLSKNCSMHEDPTLMPKNIYKAHDEPNKVWFYLDLTCGFATGFWGFIMVLVFKKEWRHKLFMFAEDTVDNIYVVVMIRVNKMKREEVAYRKSGII</sequence>
<evidence type="ECO:0000256" key="4">
    <source>
        <dbReference type="ARBA" id="ARBA00022989"/>
    </source>
</evidence>
<evidence type="ECO:0000256" key="7">
    <source>
        <dbReference type="SAM" id="Phobius"/>
    </source>
</evidence>
<name>A0AAP0D2N5_9ASTR</name>
<dbReference type="InterPro" id="IPR032675">
    <property type="entry name" value="LRR_dom_sf"/>
</dbReference>
<evidence type="ECO:0000256" key="3">
    <source>
        <dbReference type="ARBA" id="ARBA00022729"/>
    </source>
</evidence>
<evidence type="ECO:0000256" key="1">
    <source>
        <dbReference type="ARBA" id="ARBA00004479"/>
    </source>
</evidence>
<keyword evidence="4 7" id="KW-1133">Transmembrane helix</keyword>
<keyword evidence="6" id="KW-0325">Glycoprotein</keyword>
<proteinExistence type="predicted"/>
<evidence type="ECO:0000256" key="6">
    <source>
        <dbReference type="ARBA" id="ARBA00023180"/>
    </source>
</evidence>
<feature type="transmembrane region" description="Helical" evidence="7">
    <location>
        <begin position="96"/>
        <end position="119"/>
    </location>
</feature>
<protein>
    <submittedName>
        <fullName evidence="8">Uncharacterized protein</fullName>
    </submittedName>
</protein>
<evidence type="ECO:0000313" key="8">
    <source>
        <dbReference type="EMBL" id="KAK9067510.1"/>
    </source>
</evidence>
<dbReference type="PANTHER" id="PTHR48063">
    <property type="entry name" value="LRR RECEPTOR-LIKE KINASE"/>
    <property type="match status" value="1"/>
</dbReference>
<dbReference type="Proteomes" id="UP001408789">
    <property type="component" value="Unassembled WGS sequence"/>
</dbReference>
<gene>
    <name evidence="8" type="ORF">SSX86_011621</name>
</gene>
<dbReference type="Gene3D" id="3.80.10.10">
    <property type="entry name" value="Ribonuclease Inhibitor"/>
    <property type="match status" value="1"/>
</dbReference>
<evidence type="ECO:0000313" key="9">
    <source>
        <dbReference type="Proteomes" id="UP001408789"/>
    </source>
</evidence>
<organism evidence="8 9">
    <name type="scientific">Deinandra increscens subsp. villosa</name>
    <dbReference type="NCBI Taxonomy" id="3103831"/>
    <lineage>
        <taxon>Eukaryota</taxon>
        <taxon>Viridiplantae</taxon>
        <taxon>Streptophyta</taxon>
        <taxon>Embryophyta</taxon>
        <taxon>Tracheophyta</taxon>
        <taxon>Spermatophyta</taxon>
        <taxon>Magnoliopsida</taxon>
        <taxon>eudicotyledons</taxon>
        <taxon>Gunneridae</taxon>
        <taxon>Pentapetalae</taxon>
        <taxon>asterids</taxon>
        <taxon>campanulids</taxon>
        <taxon>Asterales</taxon>
        <taxon>Asteraceae</taxon>
        <taxon>Asteroideae</taxon>
        <taxon>Heliantheae alliance</taxon>
        <taxon>Madieae</taxon>
        <taxon>Madiinae</taxon>
        <taxon>Deinandra</taxon>
    </lineage>
</organism>
<reference evidence="8 9" key="1">
    <citation type="submission" date="2024-04" db="EMBL/GenBank/DDBJ databases">
        <title>The reference genome of an endangered Asteraceae, Deinandra increscens subsp. villosa, native to the Central Coast of California.</title>
        <authorList>
            <person name="Guilliams M."/>
            <person name="Hasenstab-Lehman K."/>
            <person name="Meyer R."/>
            <person name="Mcevoy S."/>
        </authorList>
    </citation>
    <scope>NUCLEOTIDE SEQUENCE [LARGE SCALE GENOMIC DNA]</scope>
    <source>
        <tissue evidence="8">Leaf</tissue>
    </source>
</reference>
<comment type="caution">
    <text evidence="8">The sequence shown here is derived from an EMBL/GenBank/DDBJ whole genome shotgun (WGS) entry which is preliminary data.</text>
</comment>
<keyword evidence="2 7" id="KW-0812">Transmembrane</keyword>
<evidence type="ECO:0000256" key="5">
    <source>
        <dbReference type="ARBA" id="ARBA00023136"/>
    </source>
</evidence>
<keyword evidence="9" id="KW-1185">Reference proteome</keyword>
<accession>A0AAP0D2N5</accession>
<dbReference type="PANTHER" id="PTHR48063:SF112">
    <property type="entry name" value="RECEPTOR LIKE PROTEIN 30-LIKE"/>
    <property type="match status" value="1"/>
</dbReference>
<keyword evidence="3" id="KW-0732">Signal</keyword>
<dbReference type="GO" id="GO:0016020">
    <property type="term" value="C:membrane"/>
    <property type="evidence" value="ECO:0007669"/>
    <property type="project" value="UniProtKB-SubCell"/>
</dbReference>
<keyword evidence="5 7" id="KW-0472">Membrane</keyword>
<comment type="subcellular location">
    <subcellularLocation>
        <location evidence="1">Membrane</location>
        <topology evidence="1">Single-pass type I membrane protein</topology>
    </subcellularLocation>
</comment>
<dbReference type="EMBL" id="JBCNJP010000014">
    <property type="protein sequence ID" value="KAK9067510.1"/>
    <property type="molecule type" value="Genomic_DNA"/>
</dbReference>
<evidence type="ECO:0000256" key="2">
    <source>
        <dbReference type="ARBA" id="ARBA00022692"/>
    </source>
</evidence>